<organism evidence="1 2">
    <name type="scientific">Flemingia macrophylla</name>
    <dbReference type="NCBI Taxonomy" id="520843"/>
    <lineage>
        <taxon>Eukaryota</taxon>
        <taxon>Viridiplantae</taxon>
        <taxon>Streptophyta</taxon>
        <taxon>Embryophyta</taxon>
        <taxon>Tracheophyta</taxon>
        <taxon>Spermatophyta</taxon>
        <taxon>Magnoliopsida</taxon>
        <taxon>eudicotyledons</taxon>
        <taxon>Gunneridae</taxon>
        <taxon>Pentapetalae</taxon>
        <taxon>rosids</taxon>
        <taxon>fabids</taxon>
        <taxon>Fabales</taxon>
        <taxon>Fabaceae</taxon>
        <taxon>Papilionoideae</taxon>
        <taxon>50 kb inversion clade</taxon>
        <taxon>NPAAA clade</taxon>
        <taxon>indigoferoid/millettioid clade</taxon>
        <taxon>Phaseoleae</taxon>
        <taxon>Flemingia</taxon>
    </lineage>
</organism>
<dbReference type="EMBL" id="JBGMDY010000007">
    <property type="protein sequence ID" value="KAL2329356.1"/>
    <property type="molecule type" value="Genomic_DNA"/>
</dbReference>
<keyword evidence="2" id="KW-1185">Reference proteome</keyword>
<evidence type="ECO:0000313" key="2">
    <source>
        <dbReference type="Proteomes" id="UP001603857"/>
    </source>
</evidence>
<accession>A0ABD1M0W3</accession>
<evidence type="ECO:0000313" key="1">
    <source>
        <dbReference type="EMBL" id="KAL2329356.1"/>
    </source>
</evidence>
<dbReference type="Proteomes" id="UP001603857">
    <property type="component" value="Unassembled WGS sequence"/>
</dbReference>
<name>A0ABD1M0W3_9FABA</name>
<comment type="caution">
    <text evidence="1">The sequence shown here is derived from an EMBL/GenBank/DDBJ whole genome shotgun (WGS) entry which is preliminary data.</text>
</comment>
<protein>
    <submittedName>
        <fullName evidence="1">Uncharacterized protein</fullName>
    </submittedName>
</protein>
<reference evidence="1 2" key="1">
    <citation type="submission" date="2024-08" db="EMBL/GenBank/DDBJ databases">
        <title>Insights into the chromosomal genome structure of Flemingia macrophylla.</title>
        <authorList>
            <person name="Ding Y."/>
            <person name="Zhao Y."/>
            <person name="Bi W."/>
            <person name="Wu M."/>
            <person name="Zhao G."/>
            <person name="Gong Y."/>
            <person name="Li W."/>
            <person name="Zhang P."/>
        </authorList>
    </citation>
    <scope>NUCLEOTIDE SEQUENCE [LARGE SCALE GENOMIC DNA]</scope>
    <source>
        <strain evidence="1">DYQJB</strain>
        <tissue evidence="1">Leaf</tissue>
    </source>
</reference>
<sequence length="126" mass="14343">MKHEVYCPTGTKILLIRCVNKTQALLTQARLLWLLKLDVVASTSLKEGKNFLGWIGVKHVHFYTKYELVKNPKKKKKLSKVGIWDVMTDSGSNYLMACIRHDYSDVLFGPVPSETEIENDLCSIAE</sequence>
<dbReference type="AlphaFoldDB" id="A0ABD1M0W3"/>
<proteinExistence type="predicted"/>
<gene>
    <name evidence="1" type="ORF">Fmac_022783</name>
</gene>